<comment type="cofactor">
    <cofactor evidence="13">
        <name>Mg(2+)</name>
        <dbReference type="ChEBI" id="CHEBI:18420"/>
    </cofactor>
    <text evidence="13">Binds 2 magnesium ions. Also active with manganese.</text>
</comment>
<evidence type="ECO:0000256" key="7">
    <source>
        <dbReference type="ARBA" id="ARBA00022741"/>
    </source>
</evidence>
<evidence type="ECO:0000256" key="6">
    <source>
        <dbReference type="ARBA" id="ARBA00022723"/>
    </source>
</evidence>
<keyword evidence="4 11" id="KW-0507">mRNA processing</keyword>
<evidence type="ECO:0000256" key="8">
    <source>
        <dbReference type="ARBA" id="ARBA00022840"/>
    </source>
</evidence>
<feature type="domain" description="Poly(A) polymerase central" evidence="16">
    <location>
        <begin position="210"/>
        <end position="355"/>
    </location>
</feature>
<evidence type="ECO:0000313" key="18">
    <source>
        <dbReference type="EMBL" id="UJO13801.1"/>
    </source>
</evidence>
<dbReference type="GeneID" id="71982370"/>
<dbReference type="PIRSF" id="PIRSF018425">
    <property type="entry name" value="PolyA_polymerase"/>
    <property type="match status" value="1"/>
</dbReference>
<keyword evidence="10 11" id="KW-0539">Nucleus</keyword>
<dbReference type="GO" id="GO:0003723">
    <property type="term" value="F:RNA binding"/>
    <property type="evidence" value="ECO:0007669"/>
    <property type="project" value="UniProtKB-UniRule"/>
</dbReference>
<keyword evidence="19" id="KW-1185">Reference proteome</keyword>
<dbReference type="Gene3D" id="3.30.70.590">
    <property type="entry name" value="Poly(A) polymerase predicted RNA binding domain"/>
    <property type="match status" value="1"/>
</dbReference>
<evidence type="ECO:0000256" key="11">
    <source>
        <dbReference type="PIRNR" id="PIRNR018425"/>
    </source>
</evidence>
<dbReference type="EMBL" id="CP090164">
    <property type="protein sequence ID" value="UJO13801.1"/>
    <property type="molecule type" value="Genomic_DNA"/>
</dbReference>
<reference evidence="18" key="1">
    <citation type="submission" date="2021-12" db="EMBL/GenBank/DDBJ databases">
        <authorList>
            <person name="Zaccaron A."/>
            <person name="Stergiopoulos I."/>
        </authorList>
    </citation>
    <scope>NUCLEOTIDE SEQUENCE</scope>
    <source>
        <strain evidence="18">Race5_Kim</strain>
    </source>
</reference>
<evidence type="ECO:0000256" key="12">
    <source>
        <dbReference type="PIRSR" id="PIRSR018425-1"/>
    </source>
</evidence>
<evidence type="ECO:0000313" key="19">
    <source>
        <dbReference type="Proteomes" id="UP000756132"/>
    </source>
</evidence>
<sequence>MAQNDDTRGVSAPLSTDPPTERDLKLSGELIQELKAQNNFEAPEQTQKRERVLVKLEGLLKQLVQMVGKSKGLPDEIMKEAGGRIFTYGSYRLKVFGPGSDIDALMIAPRHVTREDFFKHMPDMIRKTTPPDQLTELVPVEASSVPIIKTEIEGVAVDLIFSTLHIASVPKDLQLTDNNLLRGLSETDMKCVNGTRVTDRLLQLVPETKTFRLALRAIKLWAQRRGVYGNVYGFPGGVAYAMMVVRMCQLYPRAAAPVIVNKFFMVMGKWRWPDPVTLCKREAAPDLGVTPPQWGEQTKDRFDLMPIITPAFPCMNATAGLTNSNRQVILREFKRGLEITNDIHAGKKEWKALFARQTFFTEDYKHYLCLVTGSRTLEAQQAWSGFISSRLRRLVSGIEMHSNTAAVKLIHPFNKGFEAVHECKTEDELEQVKQGSLLFQVAKTKTVDESGDVKVAAAAQGSADAIAQAASDATSNDTTKKDGPLMYHTTRYFLGIELEPGKNELDISEPITTFRNGCKQWNVFDESIHSITIKHVRNHMLPDDVFVDGEKRPTKKKSKKAKDAASAAEALPAHKKRTVANAGLDENQDPAKRRQSGIADPKTNGMTNGNG</sequence>
<dbReference type="GO" id="GO:0006397">
    <property type="term" value="P:mRNA processing"/>
    <property type="evidence" value="ECO:0007669"/>
    <property type="project" value="UniProtKB-KW"/>
</dbReference>
<dbReference type="Pfam" id="PF20750">
    <property type="entry name" value="PAP_NTPase"/>
    <property type="match status" value="1"/>
</dbReference>
<dbReference type="KEGG" id="ffu:CLAFUR5_02492"/>
<keyword evidence="9 13" id="KW-0460">Magnesium</keyword>
<dbReference type="InterPro" id="IPR043519">
    <property type="entry name" value="NT_sf"/>
</dbReference>
<dbReference type="GO" id="GO:0046872">
    <property type="term" value="F:metal ion binding"/>
    <property type="evidence" value="ECO:0007669"/>
    <property type="project" value="UniProtKB-KW"/>
</dbReference>
<dbReference type="InterPro" id="IPR007012">
    <property type="entry name" value="PolA_pol_cen_dom"/>
</dbReference>
<accession>A0A9Q8P5E0</accession>
<keyword evidence="5 11" id="KW-0808">Transferase</keyword>
<comment type="subcellular location">
    <subcellularLocation>
        <location evidence="2 11">Nucleus</location>
    </subcellularLocation>
</comment>
<dbReference type="PANTHER" id="PTHR10682">
    <property type="entry name" value="POLY A POLYMERASE"/>
    <property type="match status" value="1"/>
</dbReference>
<feature type="binding site" evidence="12">
    <location>
        <position position="228"/>
    </location>
    <ligand>
        <name>ATP</name>
        <dbReference type="ChEBI" id="CHEBI:30616"/>
    </ligand>
</feature>
<dbReference type="SUPFAM" id="SSF81301">
    <property type="entry name" value="Nucleotidyltransferase"/>
    <property type="match status" value="1"/>
</dbReference>
<evidence type="ECO:0000256" key="5">
    <source>
        <dbReference type="ARBA" id="ARBA00022679"/>
    </source>
</evidence>
<dbReference type="Gene3D" id="1.10.1410.10">
    <property type="match status" value="1"/>
</dbReference>
<dbReference type="Gene3D" id="3.30.460.10">
    <property type="entry name" value="Beta Polymerase, domain 2"/>
    <property type="match status" value="1"/>
</dbReference>
<evidence type="ECO:0000256" key="9">
    <source>
        <dbReference type="ARBA" id="ARBA00022842"/>
    </source>
</evidence>
<evidence type="ECO:0000256" key="1">
    <source>
        <dbReference type="ARBA" id="ARBA00001936"/>
    </source>
</evidence>
<feature type="region of interest" description="Disordered" evidence="14">
    <location>
        <begin position="1"/>
        <end position="23"/>
    </location>
</feature>
<feature type="domain" description="Poly(A) polymerase nucleotidyltransferase" evidence="17">
    <location>
        <begin position="9"/>
        <end position="205"/>
    </location>
</feature>
<feature type="binding site" evidence="13">
    <location>
        <position position="158"/>
    </location>
    <ligand>
        <name>Mg(2+)</name>
        <dbReference type="ChEBI" id="CHEBI:18420"/>
        <label>2</label>
        <note>catalytic</note>
    </ligand>
</feature>
<feature type="binding site" evidence="12">
    <location>
        <begin position="237"/>
        <end position="238"/>
    </location>
    <ligand>
        <name>ATP</name>
        <dbReference type="ChEBI" id="CHEBI:30616"/>
    </ligand>
</feature>
<dbReference type="Pfam" id="PF04928">
    <property type="entry name" value="PAP_central"/>
    <property type="match status" value="1"/>
</dbReference>
<dbReference type="CDD" id="cd05402">
    <property type="entry name" value="NT_PAP_TUTase"/>
    <property type="match status" value="1"/>
</dbReference>
<reference evidence="18" key="2">
    <citation type="journal article" date="2022" name="Microb. Genom.">
        <title>A chromosome-scale genome assembly of the tomato pathogen Cladosporium fulvum reveals a compartmentalized genome architecture and the presence of a dispensable chromosome.</title>
        <authorList>
            <person name="Zaccaron A.Z."/>
            <person name="Chen L.H."/>
            <person name="Samaras A."/>
            <person name="Stergiopoulos I."/>
        </authorList>
    </citation>
    <scope>NUCLEOTIDE SEQUENCE</scope>
    <source>
        <strain evidence="18">Race5_Kim</strain>
    </source>
</reference>
<feature type="binding site" evidence="13">
    <location>
        <position position="101"/>
    </location>
    <ligand>
        <name>Mg(2+)</name>
        <dbReference type="ChEBI" id="CHEBI:18420"/>
        <label>2</label>
        <note>catalytic</note>
    </ligand>
</feature>
<feature type="binding site" evidence="13">
    <location>
        <position position="103"/>
    </location>
    <ligand>
        <name>Mg(2+)</name>
        <dbReference type="ChEBI" id="CHEBI:18420"/>
        <label>2</label>
        <note>catalytic</note>
    </ligand>
</feature>
<dbReference type="InterPro" id="IPR014492">
    <property type="entry name" value="PolyA_polymerase"/>
</dbReference>
<dbReference type="FunFam" id="3.30.460.10:FF:000002">
    <property type="entry name" value="Poly(A) polymerase alpha, putative"/>
    <property type="match status" value="1"/>
</dbReference>
<comment type="catalytic activity">
    <reaction evidence="11">
        <text>RNA(n) + ATP = RNA(n)-3'-adenine ribonucleotide + diphosphate</text>
        <dbReference type="Rhea" id="RHEA:11332"/>
        <dbReference type="Rhea" id="RHEA-COMP:14527"/>
        <dbReference type="Rhea" id="RHEA-COMP:17347"/>
        <dbReference type="ChEBI" id="CHEBI:30616"/>
        <dbReference type="ChEBI" id="CHEBI:33019"/>
        <dbReference type="ChEBI" id="CHEBI:140395"/>
        <dbReference type="ChEBI" id="CHEBI:173115"/>
        <dbReference type="EC" id="2.7.7.19"/>
    </reaction>
</comment>
<keyword evidence="6 13" id="KW-0479">Metal-binding</keyword>
<evidence type="ECO:0000259" key="15">
    <source>
        <dbReference type="Pfam" id="PF04926"/>
    </source>
</evidence>
<feature type="region of interest" description="Disordered" evidence="14">
    <location>
        <begin position="546"/>
        <end position="611"/>
    </location>
</feature>
<organism evidence="18 19">
    <name type="scientific">Passalora fulva</name>
    <name type="common">Tomato leaf mold</name>
    <name type="synonym">Cladosporium fulvum</name>
    <dbReference type="NCBI Taxonomy" id="5499"/>
    <lineage>
        <taxon>Eukaryota</taxon>
        <taxon>Fungi</taxon>
        <taxon>Dikarya</taxon>
        <taxon>Ascomycota</taxon>
        <taxon>Pezizomycotina</taxon>
        <taxon>Dothideomycetes</taxon>
        <taxon>Dothideomycetidae</taxon>
        <taxon>Mycosphaerellales</taxon>
        <taxon>Mycosphaerellaceae</taxon>
        <taxon>Fulvia</taxon>
    </lineage>
</organism>
<feature type="binding site" evidence="12">
    <location>
        <begin position="101"/>
        <end position="103"/>
    </location>
    <ligand>
        <name>ATP</name>
        <dbReference type="ChEBI" id="CHEBI:30616"/>
    </ligand>
</feature>
<evidence type="ECO:0000256" key="2">
    <source>
        <dbReference type="ARBA" id="ARBA00004123"/>
    </source>
</evidence>
<dbReference type="RefSeq" id="XP_047758167.1">
    <property type="nucleotide sequence ID" value="XM_047901640.1"/>
</dbReference>
<feature type="binding site" evidence="12">
    <location>
        <position position="158"/>
    </location>
    <ligand>
        <name>ATP</name>
        <dbReference type="ChEBI" id="CHEBI:30616"/>
    </ligand>
</feature>
<dbReference type="GO" id="GO:0031123">
    <property type="term" value="P:RNA 3'-end processing"/>
    <property type="evidence" value="ECO:0007669"/>
    <property type="project" value="InterPro"/>
</dbReference>
<dbReference type="FunFam" id="1.10.1410.10:FF:000001">
    <property type="entry name" value="Putative poly(A) polymerase gamma"/>
    <property type="match status" value="1"/>
</dbReference>
<gene>
    <name evidence="18" type="ORF">CLAFUR5_02492</name>
</gene>
<feature type="binding site" evidence="13">
    <location>
        <position position="103"/>
    </location>
    <ligand>
        <name>Mg(2+)</name>
        <dbReference type="ChEBI" id="CHEBI:18420"/>
        <label>1</label>
        <note>catalytic</note>
    </ligand>
</feature>
<dbReference type="GO" id="GO:1990817">
    <property type="term" value="F:poly(A) RNA polymerase activity"/>
    <property type="evidence" value="ECO:0007669"/>
    <property type="project" value="UniProtKB-UniRule"/>
</dbReference>
<evidence type="ECO:0000259" key="17">
    <source>
        <dbReference type="Pfam" id="PF20750"/>
    </source>
</evidence>
<dbReference type="GO" id="GO:0005524">
    <property type="term" value="F:ATP binding"/>
    <property type="evidence" value="ECO:0007669"/>
    <property type="project" value="UniProtKB-UniRule"/>
</dbReference>
<evidence type="ECO:0000259" key="16">
    <source>
        <dbReference type="Pfam" id="PF04928"/>
    </source>
</evidence>
<dbReference type="AlphaFoldDB" id="A0A9Q8P5E0"/>
<evidence type="ECO:0000256" key="13">
    <source>
        <dbReference type="PIRSR" id="PIRSR018425-2"/>
    </source>
</evidence>
<dbReference type="SUPFAM" id="SSF55003">
    <property type="entry name" value="PAP/Archaeal CCA-adding enzyme, C-terminal domain"/>
    <property type="match status" value="1"/>
</dbReference>
<dbReference type="PANTHER" id="PTHR10682:SF10">
    <property type="entry name" value="POLYNUCLEOTIDE ADENYLYLTRANSFERASE"/>
    <property type="match status" value="1"/>
</dbReference>
<feature type="domain" description="Poly(A) polymerase RNA-binding" evidence="15">
    <location>
        <begin position="358"/>
        <end position="555"/>
    </location>
</feature>
<dbReference type="SUPFAM" id="SSF81631">
    <property type="entry name" value="PAP/OAS1 substrate-binding domain"/>
    <property type="match status" value="1"/>
</dbReference>
<proteinExistence type="inferred from homology"/>
<keyword evidence="7 11" id="KW-0547">Nucleotide-binding</keyword>
<feature type="binding site" evidence="12">
    <location>
        <position position="219"/>
    </location>
    <ligand>
        <name>ATP</name>
        <dbReference type="ChEBI" id="CHEBI:30616"/>
    </ligand>
</feature>
<evidence type="ECO:0000256" key="4">
    <source>
        <dbReference type="ARBA" id="ARBA00022664"/>
    </source>
</evidence>
<comment type="function">
    <text evidence="11">Polymerase that creates the 3'-poly(A) tail of mRNA's.</text>
</comment>
<dbReference type="InterPro" id="IPR048840">
    <property type="entry name" value="PolA_pol_NTPase"/>
</dbReference>
<protein>
    <recommendedName>
        <fullName evidence="11">Poly(A) polymerase</fullName>
        <ecNumber evidence="11">2.7.7.19</ecNumber>
    </recommendedName>
</protein>
<comment type="cofactor">
    <cofactor evidence="1">
        <name>Mn(2+)</name>
        <dbReference type="ChEBI" id="CHEBI:29035"/>
    </cofactor>
</comment>
<dbReference type="InterPro" id="IPR007010">
    <property type="entry name" value="PolA_pol_RNA-bd_dom"/>
</dbReference>
<keyword evidence="8 11" id="KW-0067">ATP-binding</keyword>
<name>A0A9Q8P5E0_PASFU</name>
<dbReference type="OrthoDB" id="412748at2759"/>
<dbReference type="Proteomes" id="UP000756132">
    <property type="component" value="Chromosome 2"/>
</dbReference>
<dbReference type="Pfam" id="PF04926">
    <property type="entry name" value="PAP_RNA-bind"/>
    <property type="match status" value="1"/>
</dbReference>
<comment type="similarity">
    <text evidence="3 11">Belongs to the poly(A) polymerase family.</text>
</comment>
<evidence type="ECO:0000256" key="10">
    <source>
        <dbReference type="ARBA" id="ARBA00023242"/>
    </source>
</evidence>
<evidence type="ECO:0000256" key="14">
    <source>
        <dbReference type="SAM" id="MobiDB-lite"/>
    </source>
</evidence>
<evidence type="ECO:0000256" key="3">
    <source>
        <dbReference type="ARBA" id="ARBA00010912"/>
    </source>
</evidence>
<dbReference type="EC" id="2.7.7.19" evidence="11"/>
<feature type="binding site" evidence="13">
    <location>
        <position position="101"/>
    </location>
    <ligand>
        <name>Mg(2+)</name>
        <dbReference type="ChEBI" id="CHEBI:18420"/>
        <label>1</label>
        <note>catalytic</note>
    </ligand>
</feature>
<dbReference type="InterPro" id="IPR011068">
    <property type="entry name" value="NuclTrfase_I-like_C"/>
</dbReference>
<dbReference type="GO" id="GO:0005634">
    <property type="term" value="C:nucleus"/>
    <property type="evidence" value="ECO:0007669"/>
    <property type="project" value="UniProtKB-SubCell"/>
</dbReference>